<evidence type="ECO:0000313" key="2">
    <source>
        <dbReference type="EMBL" id="TVY59716.1"/>
    </source>
</evidence>
<dbReference type="Pfam" id="PF22893">
    <property type="entry name" value="ULD_2"/>
    <property type="match status" value="1"/>
</dbReference>
<keyword evidence="3" id="KW-1185">Reference proteome</keyword>
<evidence type="ECO:0000313" key="3">
    <source>
        <dbReference type="Proteomes" id="UP000469558"/>
    </source>
</evidence>
<dbReference type="AlphaFoldDB" id="A0A8T9BYB7"/>
<gene>
    <name evidence="2" type="ORF">LSUE1_G008187</name>
</gene>
<dbReference type="OrthoDB" id="3045089at2759"/>
<reference evidence="2 3" key="1">
    <citation type="submission" date="2018-05" db="EMBL/GenBank/DDBJ databases">
        <title>Genome sequencing and assembly of the regulated plant pathogen Lachnellula willkommii and related sister species for the development of diagnostic species identification markers.</title>
        <authorList>
            <person name="Giroux E."/>
            <person name="Bilodeau G."/>
        </authorList>
    </citation>
    <scope>NUCLEOTIDE SEQUENCE [LARGE SCALE GENOMIC DNA]</scope>
    <source>
        <strain evidence="2 3">CBS 268.59</strain>
    </source>
</reference>
<dbReference type="PANTHER" id="PTHR38886:SF1">
    <property type="entry name" value="NACHT-NTPASE AND P-LOOP NTPASES N-TERMINAL DOMAIN-CONTAINING PROTEIN"/>
    <property type="match status" value="1"/>
</dbReference>
<organism evidence="2 3">
    <name type="scientific">Lachnellula suecica</name>
    <dbReference type="NCBI Taxonomy" id="602035"/>
    <lineage>
        <taxon>Eukaryota</taxon>
        <taxon>Fungi</taxon>
        <taxon>Dikarya</taxon>
        <taxon>Ascomycota</taxon>
        <taxon>Pezizomycotina</taxon>
        <taxon>Leotiomycetes</taxon>
        <taxon>Helotiales</taxon>
        <taxon>Lachnaceae</taxon>
        <taxon>Lachnellula</taxon>
    </lineage>
</organism>
<accession>A0A8T9BYB7</accession>
<dbReference type="EMBL" id="QGMK01002212">
    <property type="protein sequence ID" value="TVY59716.1"/>
    <property type="molecule type" value="Genomic_DNA"/>
</dbReference>
<feature type="domain" description="Ubiquitin-like" evidence="1">
    <location>
        <begin position="108"/>
        <end position="189"/>
    </location>
</feature>
<evidence type="ECO:0000259" key="1">
    <source>
        <dbReference type="Pfam" id="PF22893"/>
    </source>
</evidence>
<comment type="caution">
    <text evidence="2">The sequence shown here is derived from an EMBL/GenBank/DDBJ whole genome shotgun (WGS) entry which is preliminary data.</text>
</comment>
<dbReference type="InterPro" id="IPR054464">
    <property type="entry name" value="ULD_fung"/>
</dbReference>
<proteinExistence type="predicted"/>
<name>A0A8T9BYB7_9HELO</name>
<sequence length="428" mass="48894">MQAQSAAAEHDAKVVSEKLEALSALETVAKESLNRRLTQIQESIEGQNQVFTIHTVMLEKVSSDIEGVAAAVRPMAEVAFDMKNMLVQVQETLVPWQSIPQNLTPWLQNAIFLEDSLGYVLPVPLETISSWDTLHIVLCDKFKDRPGYDLVKRRRYLFQNGANARDLSFKIQLMAAVRPGQKVNMSMILFSPQRNANVCPGCGAITVARDDADVECSNTACQMIYRRVVDVTNVLALDNQTTHLENPDIPNEQNSSWQDYDFNDGAPTTFRLQGDKDNSPDVFKRVRLFTRWQDAADSRAQRSTFQFGDISLWECAGAAVAMYPQISYHTYKAMRAERAMHDDRHGTFAWNLFFLGTSRQNSRPTLLVYAKTKQDRQRAFYALKRLEWLGSEKAEIMVTTWYNPLIRQDIIEWFVRGGDNREVLEEMY</sequence>
<protein>
    <recommendedName>
        <fullName evidence="1">Ubiquitin-like domain-containing protein</fullName>
    </recommendedName>
</protein>
<dbReference type="PANTHER" id="PTHR38886">
    <property type="entry name" value="SESA DOMAIN-CONTAINING PROTEIN"/>
    <property type="match status" value="1"/>
</dbReference>
<dbReference type="Proteomes" id="UP000469558">
    <property type="component" value="Unassembled WGS sequence"/>
</dbReference>